<sequence>MSVCVKVKNSNRGSTNSRDFSIYDFAHSGQSKARAPKSNVLAVNASETDEVLDEEMLSTTTTQRRNDPSGMETAGAPEEVTYCDYTIDIWFLISEHVRPEDVGRFALICRKTAEVVQSAKFWHHLYRKHYDRNVDLPRWLQPDCMVLMKGLRARTVRALYYTYQPFVNRIAASAFTDPHRVTGRQLIFSWYTKCKSGWNYCFKLKTRLIPGSRAAQSARMQEQRESLEYLRDMYANPEEGCQILIITTNTMHLLPQYHEQLTVKSFTQTLAQGFTNYKVRLQMADYSKRIVDEMVFVPVRRVRLLDWWNPEYYREDPTIEKKPAVEEEPDEFQQQQQLEFDPNDVYWHWED</sequence>
<dbReference type="InterPro" id="IPR026509">
    <property type="entry name" value="TMEM183"/>
</dbReference>
<protein>
    <recommendedName>
        <fullName evidence="4">Transmembrane protein 183</fullName>
    </recommendedName>
</protein>
<accession>A0ABM1Y0H2</accession>
<evidence type="ECO:0008006" key="4">
    <source>
        <dbReference type="Google" id="ProtNLM"/>
    </source>
</evidence>
<reference evidence="2" key="2">
    <citation type="submission" date="2025-05" db="UniProtKB">
        <authorList>
            <consortium name="EnsemblMetazoa"/>
        </authorList>
    </citation>
    <scope>IDENTIFICATION</scope>
    <source>
        <strain evidence="2">Foshan</strain>
    </source>
</reference>
<feature type="region of interest" description="Disordered" evidence="1">
    <location>
        <begin position="54"/>
        <end position="74"/>
    </location>
</feature>
<evidence type="ECO:0000313" key="2">
    <source>
        <dbReference type="EnsemblMetazoa" id="AALFPA23_004542.P5575"/>
    </source>
</evidence>
<dbReference type="PANTHER" id="PTHR20988:SF2">
    <property type="entry name" value="TRANSMEMBRANE PROTEIN 183A-RELATED"/>
    <property type="match status" value="1"/>
</dbReference>
<dbReference type="EnsemblMetazoa" id="AALFPA23_004542.R5575">
    <property type="protein sequence ID" value="AALFPA23_004542.P5575"/>
    <property type="gene ID" value="AALFPA23_004542"/>
</dbReference>
<reference evidence="3" key="1">
    <citation type="journal article" date="2015" name="Proc. Natl. Acad. Sci. U.S.A.">
        <title>Genome sequence of the Asian Tiger mosquito, Aedes albopictus, reveals insights into its biology, genetics, and evolution.</title>
        <authorList>
            <person name="Chen X.G."/>
            <person name="Jiang X."/>
            <person name="Gu J."/>
            <person name="Xu M."/>
            <person name="Wu Y."/>
            <person name="Deng Y."/>
            <person name="Zhang C."/>
            <person name="Bonizzoni M."/>
            <person name="Dermauw W."/>
            <person name="Vontas J."/>
            <person name="Armbruster P."/>
            <person name="Huang X."/>
            <person name="Yang Y."/>
            <person name="Zhang H."/>
            <person name="He W."/>
            <person name="Peng H."/>
            <person name="Liu Y."/>
            <person name="Wu K."/>
            <person name="Chen J."/>
            <person name="Lirakis M."/>
            <person name="Topalis P."/>
            <person name="Van Leeuwen T."/>
            <person name="Hall A.B."/>
            <person name="Jiang X."/>
            <person name="Thorpe C."/>
            <person name="Mueller R.L."/>
            <person name="Sun C."/>
            <person name="Waterhouse R.M."/>
            <person name="Yan G."/>
            <person name="Tu Z.J."/>
            <person name="Fang X."/>
            <person name="James A.A."/>
        </authorList>
    </citation>
    <scope>NUCLEOTIDE SEQUENCE [LARGE SCALE GENOMIC DNA]</scope>
    <source>
        <strain evidence="3">Foshan</strain>
    </source>
</reference>
<proteinExistence type="predicted"/>
<name>A0ABM1Y0H2_AEDAL</name>
<dbReference type="Proteomes" id="UP000069940">
    <property type="component" value="Unassembled WGS sequence"/>
</dbReference>
<dbReference type="GeneID" id="109406970"/>
<dbReference type="EnsemblMetazoa" id="AALFPA23_007149.R9467">
    <property type="protein sequence ID" value="AALFPA23_007149.P9467"/>
    <property type="gene ID" value="AALFPA23_007149"/>
</dbReference>
<evidence type="ECO:0000256" key="1">
    <source>
        <dbReference type="SAM" id="MobiDB-lite"/>
    </source>
</evidence>
<evidence type="ECO:0000313" key="3">
    <source>
        <dbReference type="Proteomes" id="UP000069940"/>
    </source>
</evidence>
<keyword evidence="3" id="KW-1185">Reference proteome</keyword>
<dbReference type="PANTHER" id="PTHR20988">
    <property type="entry name" value="TRANSMEMBRANE PROTEIN 183A-RELATED"/>
    <property type="match status" value="1"/>
</dbReference>
<dbReference type="GeneID" id="115254576"/>
<dbReference type="RefSeq" id="XP_019535530.2">
    <property type="nucleotide sequence ID" value="XM_019679985.3"/>
</dbReference>
<dbReference type="RefSeq" id="XP_029708046.1">
    <property type="nucleotide sequence ID" value="XM_029852186.2"/>
</dbReference>
<organism evidence="2 3">
    <name type="scientific">Aedes albopictus</name>
    <name type="common">Asian tiger mosquito</name>
    <name type="synonym">Stegomyia albopicta</name>
    <dbReference type="NCBI Taxonomy" id="7160"/>
    <lineage>
        <taxon>Eukaryota</taxon>
        <taxon>Metazoa</taxon>
        <taxon>Ecdysozoa</taxon>
        <taxon>Arthropoda</taxon>
        <taxon>Hexapoda</taxon>
        <taxon>Insecta</taxon>
        <taxon>Pterygota</taxon>
        <taxon>Neoptera</taxon>
        <taxon>Endopterygota</taxon>
        <taxon>Diptera</taxon>
        <taxon>Nematocera</taxon>
        <taxon>Culicoidea</taxon>
        <taxon>Culicidae</taxon>
        <taxon>Culicinae</taxon>
        <taxon>Aedini</taxon>
        <taxon>Aedes</taxon>
        <taxon>Stegomyia</taxon>
    </lineage>
</organism>